<dbReference type="RefSeq" id="WP_175229654.1">
    <property type="nucleotide sequence ID" value="NZ_CADIKH010000033.1"/>
</dbReference>
<name>A0A6J5ENR8_9BURK</name>
<protein>
    <submittedName>
        <fullName evidence="1">Uncharacterized protein</fullName>
    </submittedName>
</protein>
<gene>
    <name evidence="1" type="ORF">LMG29542_05587</name>
</gene>
<evidence type="ECO:0000313" key="2">
    <source>
        <dbReference type="Proteomes" id="UP000494363"/>
    </source>
</evidence>
<dbReference type="EMBL" id="CADIKH010000033">
    <property type="protein sequence ID" value="CAB3767357.1"/>
    <property type="molecule type" value="Genomic_DNA"/>
</dbReference>
<dbReference type="Proteomes" id="UP000494363">
    <property type="component" value="Unassembled WGS sequence"/>
</dbReference>
<accession>A0A6J5ENR8</accession>
<evidence type="ECO:0000313" key="1">
    <source>
        <dbReference type="EMBL" id="CAB3767357.1"/>
    </source>
</evidence>
<keyword evidence="2" id="KW-1185">Reference proteome</keyword>
<proteinExistence type="predicted"/>
<organism evidence="1 2">
    <name type="scientific">Paraburkholderia humisilvae</name>
    <dbReference type="NCBI Taxonomy" id="627669"/>
    <lineage>
        <taxon>Bacteria</taxon>
        <taxon>Pseudomonadati</taxon>
        <taxon>Pseudomonadota</taxon>
        <taxon>Betaproteobacteria</taxon>
        <taxon>Burkholderiales</taxon>
        <taxon>Burkholderiaceae</taxon>
        <taxon>Paraburkholderia</taxon>
    </lineage>
</organism>
<dbReference type="AlphaFoldDB" id="A0A6J5ENR8"/>
<reference evidence="1 2" key="1">
    <citation type="submission" date="2020-04" db="EMBL/GenBank/DDBJ databases">
        <authorList>
            <person name="De Canck E."/>
        </authorList>
    </citation>
    <scope>NUCLEOTIDE SEQUENCE [LARGE SCALE GENOMIC DNA]</scope>
    <source>
        <strain evidence="1 2">LMG 29542</strain>
    </source>
</reference>
<sequence>MRKVIDANYFQSPDLRRYLEASKANIAVLPDIAGMEAYKGDPVRNLELSYEILHRFPRQVLILRGTRIIIKTAADTKNHTRWMVDKEQTAGFAQFYRQIKVAAGGDEPHIRAVQRTAMDAIDHFDRVRRDVADLPTAYEGMASIYTEADQRQLRLGLDRATGPLRNKVVRQMLELAAFSLRKHPDVQNFPRQLDGAVRRLPARYSIANYLLFIRKLLSGGHRSVGSAHLASDVADMMYIAYATYFDGLLSKEKMVNEVYRDVLTVLSWIEQPSKPSRLSWSAGDV</sequence>